<evidence type="ECO:0000313" key="3">
    <source>
        <dbReference type="Proteomes" id="UP000198356"/>
    </source>
</evidence>
<dbReference type="InterPro" id="IPR011042">
    <property type="entry name" value="6-blade_b-propeller_TolB-like"/>
</dbReference>
<gene>
    <name evidence="2" type="ORF">SAMN05421770_1123</name>
</gene>
<dbReference type="Proteomes" id="UP000198356">
    <property type="component" value="Unassembled WGS sequence"/>
</dbReference>
<evidence type="ECO:0000256" key="1">
    <source>
        <dbReference type="SAM" id="SignalP"/>
    </source>
</evidence>
<dbReference type="EMBL" id="FZOU01000012">
    <property type="protein sequence ID" value="SNT41069.1"/>
    <property type="molecule type" value="Genomic_DNA"/>
</dbReference>
<feature type="signal peptide" evidence="1">
    <location>
        <begin position="1"/>
        <end position="22"/>
    </location>
</feature>
<sequence>MNPLRRSLRTPSALLAGASALALTLLSGCGIGTPSTGAASASAIPQGSSNMGGILHGGPNPVAGATITLYTTTSAGYGATATSVATTTTGSDGSFNLTLPTSTIACPTGEYAYITAAGGTTGSSAVNNASLMMAPIGLCDANYTSTGAAGAYANVYTGSPIWLDELTTAVSAYALGNFMTVTNAGVVNIGAPANNHGKASASTPAAAGLAHAFQNALNIVNIHTGQPYGNLGGSLNTTAGIIPADEIFLLGNILQACVNSAGNTAASTATSNDGNACGQLFSFTVPPLSGAAVPVNTMQAMLDLAKYPAPALNTWNTACTAAGGGTTTATSCLFNLATGIGSYPNSLTAAPVDWSLAIVFPAGTGKNTTSTAPVCTGTGTSSCPGLTYPAYVALDYADNVYVLNWTGSTTTQTNIVGLGFDGTPIFASPADTTDILIKTIATDTAGHVIAANNDANANTATDVVKVYSATTGATLATLTTSNGLGSMPQSIIADPLNNLYIASSLTAINIRKATYGGTSAAPTYAVASLTTTAPTGGVLQLGWDSKLDLYLETSTPNAYLLPNTGTFAAPTYAANGITASSGGVTGSTGSNYGIAVASTGNAYTVTSAGLTPITKTVGSSTTIASGSPIPLPYILTSGGTTGPFDRYASMDGLNEVVTPDGANGTAPSGVVIYDTVNNISLGILRGCYVISRACGTTSAGQVPMYSARSAAIDSAGDVWVASGASATLTELIGAAAPTWPGLSMALSGRPQ</sequence>
<feature type="chain" id="PRO_5013235335" evidence="1">
    <location>
        <begin position="23"/>
        <end position="751"/>
    </location>
</feature>
<proteinExistence type="predicted"/>
<keyword evidence="1" id="KW-0732">Signal</keyword>
<dbReference type="RefSeq" id="WP_176441892.1">
    <property type="nucleotide sequence ID" value="NZ_FZOU01000012.1"/>
</dbReference>
<reference evidence="2 3" key="1">
    <citation type="submission" date="2017-06" db="EMBL/GenBank/DDBJ databases">
        <authorList>
            <person name="Kim H.J."/>
            <person name="Triplett B.A."/>
        </authorList>
    </citation>
    <scope>NUCLEOTIDE SEQUENCE [LARGE SCALE GENOMIC DNA]</scope>
    <source>
        <strain evidence="2 3">DSM 18704</strain>
    </source>
</reference>
<dbReference type="Gene3D" id="2.120.10.30">
    <property type="entry name" value="TolB, C-terminal domain"/>
    <property type="match status" value="1"/>
</dbReference>
<keyword evidence="3" id="KW-1185">Reference proteome</keyword>
<protein>
    <submittedName>
        <fullName evidence="2">Uncharacterized protein</fullName>
    </submittedName>
</protein>
<accession>A0A239MH02</accession>
<dbReference type="PROSITE" id="PS51257">
    <property type="entry name" value="PROKAR_LIPOPROTEIN"/>
    <property type="match status" value="1"/>
</dbReference>
<evidence type="ECO:0000313" key="2">
    <source>
        <dbReference type="EMBL" id="SNT41069.1"/>
    </source>
</evidence>
<name>A0A239MH02_9BACT</name>
<dbReference type="AlphaFoldDB" id="A0A239MH02"/>
<organism evidence="2 3">
    <name type="scientific">Granulicella rosea</name>
    <dbReference type="NCBI Taxonomy" id="474952"/>
    <lineage>
        <taxon>Bacteria</taxon>
        <taxon>Pseudomonadati</taxon>
        <taxon>Acidobacteriota</taxon>
        <taxon>Terriglobia</taxon>
        <taxon>Terriglobales</taxon>
        <taxon>Acidobacteriaceae</taxon>
        <taxon>Granulicella</taxon>
    </lineage>
</organism>